<dbReference type="InterPro" id="IPR018060">
    <property type="entry name" value="HTH_AraC"/>
</dbReference>
<dbReference type="PANTHER" id="PTHR43280">
    <property type="entry name" value="ARAC-FAMILY TRANSCRIPTIONAL REGULATOR"/>
    <property type="match status" value="1"/>
</dbReference>
<organism evidence="5 6">
    <name type="scientific">Paenibacillus sambharensis</name>
    <dbReference type="NCBI Taxonomy" id="1803190"/>
    <lineage>
        <taxon>Bacteria</taxon>
        <taxon>Bacillati</taxon>
        <taxon>Bacillota</taxon>
        <taxon>Bacilli</taxon>
        <taxon>Bacillales</taxon>
        <taxon>Paenibacillaceae</taxon>
        <taxon>Paenibacillus</taxon>
    </lineage>
</organism>
<name>A0A2W1LMS7_9BACL</name>
<protein>
    <submittedName>
        <fullName evidence="5">AraC family transcriptional regulator</fullName>
    </submittedName>
</protein>
<dbReference type="SUPFAM" id="SSF51215">
    <property type="entry name" value="Regulatory protein AraC"/>
    <property type="match status" value="1"/>
</dbReference>
<comment type="caution">
    <text evidence="5">The sequence shown here is derived from an EMBL/GenBank/DDBJ whole genome shotgun (WGS) entry which is preliminary data.</text>
</comment>
<dbReference type="SMART" id="SM00342">
    <property type="entry name" value="HTH_ARAC"/>
    <property type="match status" value="1"/>
</dbReference>
<proteinExistence type="predicted"/>
<dbReference type="InterPro" id="IPR003313">
    <property type="entry name" value="AraC-bd"/>
</dbReference>
<dbReference type="EMBL" id="QKRB01000041">
    <property type="protein sequence ID" value="PZD96292.1"/>
    <property type="molecule type" value="Genomic_DNA"/>
</dbReference>
<keyword evidence="2" id="KW-0238">DNA-binding</keyword>
<dbReference type="PRINTS" id="PR00032">
    <property type="entry name" value="HTHARAC"/>
</dbReference>
<dbReference type="OrthoDB" id="8737373at2"/>
<evidence type="ECO:0000256" key="1">
    <source>
        <dbReference type="ARBA" id="ARBA00023015"/>
    </source>
</evidence>
<dbReference type="InterPro" id="IPR014710">
    <property type="entry name" value="RmlC-like_jellyroll"/>
</dbReference>
<dbReference type="Proteomes" id="UP000249522">
    <property type="component" value="Unassembled WGS sequence"/>
</dbReference>
<dbReference type="Pfam" id="PF02311">
    <property type="entry name" value="AraC_binding"/>
    <property type="match status" value="1"/>
</dbReference>
<evidence type="ECO:0000259" key="4">
    <source>
        <dbReference type="PROSITE" id="PS01124"/>
    </source>
</evidence>
<dbReference type="Gene3D" id="1.10.10.60">
    <property type="entry name" value="Homeodomain-like"/>
    <property type="match status" value="2"/>
</dbReference>
<keyword evidence="6" id="KW-1185">Reference proteome</keyword>
<gene>
    <name evidence="5" type="ORF">DNH61_08825</name>
</gene>
<dbReference type="InterPro" id="IPR037923">
    <property type="entry name" value="HTH-like"/>
</dbReference>
<dbReference type="GO" id="GO:0043565">
    <property type="term" value="F:sequence-specific DNA binding"/>
    <property type="evidence" value="ECO:0007669"/>
    <property type="project" value="InterPro"/>
</dbReference>
<dbReference type="SUPFAM" id="SSF46689">
    <property type="entry name" value="Homeodomain-like"/>
    <property type="match status" value="2"/>
</dbReference>
<dbReference type="InterPro" id="IPR018062">
    <property type="entry name" value="HTH_AraC-typ_CS"/>
</dbReference>
<keyword evidence="1" id="KW-0805">Transcription regulation</keyword>
<evidence type="ECO:0000256" key="3">
    <source>
        <dbReference type="ARBA" id="ARBA00023163"/>
    </source>
</evidence>
<keyword evidence="3" id="KW-0804">Transcription</keyword>
<dbReference type="PANTHER" id="PTHR43280:SF28">
    <property type="entry name" value="HTH-TYPE TRANSCRIPTIONAL ACTIVATOR RHAS"/>
    <property type="match status" value="1"/>
</dbReference>
<dbReference type="Gene3D" id="2.60.120.10">
    <property type="entry name" value="Jelly Rolls"/>
    <property type="match status" value="1"/>
</dbReference>
<feature type="domain" description="HTH araC/xylS-type" evidence="4">
    <location>
        <begin position="187"/>
        <end position="285"/>
    </location>
</feature>
<dbReference type="PROSITE" id="PS01124">
    <property type="entry name" value="HTH_ARAC_FAMILY_2"/>
    <property type="match status" value="1"/>
</dbReference>
<dbReference type="GO" id="GO:0003700">
    <property type="term" value="F:DNA-binding transcription factor activity"/>
    <property type="evidence" value="ECO:0007669"/>
    <property type="project" value="InterPro"/>
</dbReference>
<dbReference type="Pfam" id="PF12833">
    <property type="entry name" value="HTH_18"/>
    <property type="match status" value="1"/>
</dbReference>
<sequence>MKPMRKQFDLQTPFPFEYNYRDPKHPLTELPDHLHEWYELVYIYTGSGSFFVDRTLYDMRQGDLFLLPSNTIHRSLPDPHDRIISTAIFFSGALVQQPALGEAFTYLRCFEHARKRQSYRLRLQSDDQRQLEQWIDAIHSEHKQQLTGYRQAVLLLLQQILLFINRQVAPAGSELSTEHVIRPLWMRSMLQYIDENPSGQLGLNELARRAAVTPAHFSRVFKQLTGMNVTEYVTAKRVILAKELLIATDDNVSQIAERCGFESLPHFHRMFKKVSGMTPSAYKRSHLAPLPQPPAL</sequence>
<reference evidence="5 6" key="1">
    <citation type="submission" date="2018-06" db="EMBL/GenBank/DDBJ databases">
        <title>Paenibacillus imtechensis sp. nov.</title>
        <authorList>
            <person name="Pinnaka A.K."/>
            <person name="Singh H."/>
            <person name="Kaur M."/>
        </authorList>
    </citation>
    <scope>NUCLEOTIDE SEQUENCE [LARGE SCALE GENOMIC DNA]</scope>
    <source>
        <strain evidence="5 6">SMB1</strain>
    </source>
</reference>
<dbReference type="PROSITE" id="PS00041">
    <property type="entry name" value="HTH_ARAC_FAMILY_1"/>
    <property type="match status" value="1"/>
</dbReference>
<evidence type="ECO:0000313" key="6">
    <source>
        <dbReference type="Proteomes" id="UP000249522"/>
    </source>
</evidence>
<evidence type="ECO:0000256" key="2">
    <source>
        <dbReference type="ARBA" id="ARBA00023125"/>
    </source>
</evidence>
<dbReference type="AlphaFoldDB" id="A0A2W1LMS7"/>
<dbReference type="InterPro" id="IPR020449">
    <property type="entry name" value="Tscrpt_reg_AraC-type_HTH"/>
</dbReference>
<accession>A0A2W1LMS7</accession>
<dbReference type="InterPro" id="IPR009057">
    <property type="entry name" value="Homeodomain-like_sf"/>
</dbReference>
<evidence type="ECO:0000313" key="5">
    <source>
        <dbReference type="EMBL" id="PZD96292.1"/>
    </source>
</evidence>